<organism evidence="8 9">
    <name type="scientific">Erwinia pyri</name>
    <dbReference type="NCBI Taxonomy" id="3062598"/>
    <lineage>
        <taxon>Bacteria</taxon>
        <taxon>Pseudomonadati</taxon>
        <taxon>Pseudomonadota</taxon>
        <taxon>Gammaproteobacteria</taxon>
        <taxon>Enterobacterales</taxon>
        <taxon>Erwiniaceae</taxon>
        <taxon>Erwinia</taxon>
    </lineage>
</organism>
<evidence type="ECO:0000313" key="9">
    <source>
        <dbReference type="Proteomes" id="UP001228139"/>
    </source>
</evidence>
<reference evidence="8 9" key="1">
    <citation type="submission" date="2023-07" db="EMBL/GenBank/DDBJ databases">
        <title>Pathogenic bacteria of pear tree diseases.</title>
        <authorList>
            <person name="Zhang Z."/>
            <person name="He L."/>
            <person name="Huang R."/>
        </authorList>
    </citation>
    <scope>NUCLEOTIDE SEQUENCE [LARGE SCALE GENOMIC DNA]</scope>
    <source>
        <strain evidence="8 9">DE2</strain>
    </source>
</reference>
<dbReference type="EC" id="3.5.1.28" evidence="3"/>
<evidence type="ECO:0000256" key="2">
    <source>
        <dbReference type="ARBA" id="ARBA00007553"/>
    </source>
</evidence>
<dbReference type="SUPFAM" id="SSF55846">
    <property type="entry name" value="N-acetylmuramoyl-L-alanine amidase-like"/>
    <property type="match status" value="1"/>
</dbReference>
<evidence type="ECO:0000313" key="8">
    <source>
        <dbReference type="EMBL" id="WLS77619.1"/>
    </source>
</evidence>
<dbReference type="Proteomes" id="UP001228139">
    <property type="component" value="Chromosome"/>
</dbReference>
<feature type="domain" description="N-acetylmuramoyl-L-alanine amidase" evidence="7">
    <location>
        <begin position="34"/>
        <end position="177"/>
    </location>
</feature>
<feature type="signal peptide" evidence="6">
    <location>
        <begin position="1"/>
        <end position="21"/>
    </location>
</feature>
<sequence>MKQALALATAALLLSACSPSGFEPHQGYTLDTRHSAFGARPRIKVLVLHYTAEDFPSALATLTDRDVSAHYLIPAAPQLKQRQPVILRLVPESQLAWHAGPSFWRGATRLNDTSVGIELENQGYKRSAAGKVWFPFARQQIATLTPLARDIIQRYHILPQDVVGHSDIAPQRKQDPGPLFPWQALAKQGIGAWPEASRVKFYLAGREAGEPVDQAHLLTLLSLYGYQASPEMTPGEQQKVIAAFQMHFRAADFRGLPDAESEAIVKALLEKYGAG</sequence>
<name>A0AA50DGB0_9GAMM</name>
<dbReference type="EMBL" id="CP132353">
    <property type="protein sequence ID" value="WLS77619.1"/>
    <property type="molecule type" value="Genomic_DNA"/>
</dbReference>
<evidence type="ECO:0000256" key="3">
    <source>
        <dbReference type="ARBA" id="ARBA00011901"/>
    </source>
</evidence>
<dbReference type="PANTHER" id="PTHR30417">
    <property type="entry name" value="N-ACETYLMURAMOYL-L-ALANINE AMIDASE AMID"/>
    <property type="match status" value="1"/>
</dbReference>
<keyword evidence="4 8" id="KW-0378">Hydrolase</keyword>
<dbReference type="InterPro" id="IPR036365">
    <property type="entry name" value="PGBD-like_sf"/>
</dbReference>
<dbReference type="AlphaFoldDB" id="A0AA50DGB0"/>
<dbReference type="SUPFAM" id="SSF47090">
    <property type="entry name" value="PGBD-like"/>
    <property type="match status" value="1"/>
</dbReference>
<dbReference type="RefSeq" id="WP_306206626.1">
    <property type="nucleotide sequence ID" value="NZ_CP132353.1"/>
</dbReference>
<dbReference type="Gene3D" id="1.10.101.10">
    <property type="entry name" value="PGBD-like superfamily/PGBD"/>
    <property type="match status" value="1"/>
</dbReference>
<evidence type="ECO:0000256" key="6">
    <source>
        <dbReference type="SAM" id="SignalP"/>
    </source>
</evidence>
<dbReference type="InterPro" id="IPR002502">
    <property type="entry name" value="Amidase_domain"/>
</dbReference>
<proteinExistence type="inferred from homology"/>
<dbReference type="InterPro" id="IPR051206">
    <property type="entry name" value="NAMLAA_amidase_2"/>
</dbReference>
<dbReference type="GO" id="GO:0008745">
    <property type="term" value="F:N-acetylmuramoyl-L-alanine amidase activity"/>
    <property type="evidence" value="ECO:0007669"/>
    <property type="project" value="UniProtKB-EC"/>
</dbReference>
<dbReference type="GO" id="GO:0009253">
    <property type="term" value="P:peptidoglycan catabolic process"/>
    <property type="evidence" value="ECO:0007669"/>
    <property type="project" value="InterPro"/>
</dbReference>
<keyword evidence="9" id="KW-1185">Reference proteome</keyword>
<evidence type="ECO:0000259" key="7">
    <source>
        <dbReference type="SMART" id="SM00644"/>
    </source>
</evidence>
<dbReference type="KEGG" id="epi:Q3V30_14160"/>
<accession>A0AA50DGB0</accession>
<protein>
    <recommendedName>
        <fullName evidence="3">N-acetylmuramoyl-L-alanine amidase</fullName>
        <ecNumber evidence="3">3.5.1.28</ecNumber>
    </recommendedName>
</protein>
<dbReference type="InterPro" id="IPR036366">
    <property type="entry name" value="PGBDSf"/>
</dbReference>
<dbReference type="SMART" id="SM00644">
    <property type="entry name" value="Ami_2"/>
    <property type="match status" value="1"/>
</dbReference>
<keyword evidence="6" id="KW-0732">Signal</keyword>
<comment type="similarity">
    <text evidence="2">Belongs to the N-acetylmuramoyl-L-alanine amidase 2 family.</text>
</comment>
<dbReference type="GO" id="GO:0071555">
    <property type="term" value="P:cell wall organization"/>
    <property type="evidence" value="ECO:0007669"/>
    <property type="project" value="UniProtKB-KW"/>
</dbReference>
<dbReference type="GO" id="GO:0019867">
    <property type="term" value="C:outer membrane"/>
    <property type="evidence" value="ECO:0007669"/>
    <property type="project" value="TreeGrafter"/>
</dbReference>
<feature type="chain" id="PRO_5041273114" description="N-acetylmuramoyl-L-alanine amidase" evidence="6">
    <location>
        <begin position="22"/>
        <end position="275"/>
    </location>
</feature>
<dbReference type="FunFam" id="3.40.80.10:FF:000003">
    <property type="entry name" value="N-acetylmuramoyl-L-alanine amidase"/>
    <property type="match status" value="1"/>
</dbReference>
<dbReference type="PANTHER" id="PTHR30417:SF1">
    <property type="entry name" value="N-ACETYLMURAMOYL-L-ALANINE AMIDASE AMID"/>
    <property type="match status" value="1"/>
</dbReference>
<comment type="catalytic activity">
    <reaction evidence="1">
        <text>Hydrolyzes the link between N-acetylmuramoyl residues and L-amino acid residues in certain cell-wall glycopeptides.</text>
        <dbReference type="EC" id="3.5.1.28"/>
    </reaction>
</comment>
<gene>
    <name evidence="8" type="ORF">Q3V30_14160</name>
</gene>
<dbReference type="Gene3D" id="3.40.80.10">
    <property type="entry name" value="Peptidoglycan recognition protein-like"/>
    <property type="match status" value="1"/>
</dbReference>
<dbReference type="InterPro" id="IPR036505">
    <property type="entry name" value="Amidase/PGRP_sf"/>
</dbReference>
<evidence type="ECO:0000256" key="4">
    <source>
        <dbReference type="ARBA" id="ARBA00022801"/>
    </source>
</evidence>
<dbReference type="GO" id="GO:0009254">
    <property type="term" value="P:peptidoglycan turnover"/>
    <property type="evidence" value="ECO:0007669"/>
    <property type="project" value="TreeGrafter"/>
</dbReference>
<dbReference type="Pfam" id="PF01510">
    <property type="entry name" value="Amidase_2"/>
    <property type="match status" value="1"/>
</dbReference>
<dbReference type="CDD" id="cd06583">
    <property type="entry name" value="PGRP"/>
    <property type="match status" value="1"/>
</dbReference>
<evidence type="ECO:0000256" key="5">
    <source>
        <dbReference type="ARBA" id="ARBA00023316"/>
    </source>
</evidence>
<evidence type="ECO:0000256" key="1">
    <source>
        <dbReference type="ARBA" id="ARBA00001561"/>
    </source>
</evidence>
<keyword evidence="5" id="KW-0961">Cell wall biogenesis/degradation</keyword>
<dbReference type="PROSITE" id="PS51257">
    <property type="entry name" value="PROKAR_LIPOPROTEIN"/>
    <property type="match status" value="1"/>
</dbReference>